<keyword evidence="2 5" id="KW-0479">Metal-binding</keyword>
<dbReference type="RefSeq" id="WP_229802563.1">
    <property type="nucleotide sequence ID" value="NZ_BMYM01000001.1"/>
</dbReference>
<dbReference type="InterPro" id="IPR018247">
    <property type="entry name" value="EF_Hand_1_Ca_BS"/>
</dbReference>
<evidence type="ECO:0000256" key="5">
    <source>
        <dbReference type="PROSITE-ProRule" id="PRU00433"/>
    </source>
</evidence>
<dbReference type="PROSITE" id="PS50222">
    <property type="entry name" value="EF_HAND_2"/>
    <property type="match status" value="1"/>
</dbReference>
<sequence length="672" mass="74607">MNNSRTPFFTAWLLAAVAIFSTAAASAAMDHSKHMQHAAPAGALADIVGMSVDDFQLLDEQGQAHRLYYYNDAPAIVIMTQGNGCPIVRNAMPVFSQVRNAYADKGVEFFLLNSNLQDDRESVAKEVAEFEWDIPVLIDDNQLVGESMRVTRTAEIFVIDPRTRTVVYHGPVDDRLTYQVQKAEAKHTYLADALDAVIAGEPVPVAQVDAPGCIVNFPERGKRDAHAAISYHDSIAPILEERCVACHTEGGIGPWAMSSYDMVKGFAPMIREVIRTDRMPPWHADPAIGHFLRDKSLTDEEIKTLVHWIEAGAPRGDGPDPLAVPRELPGDWPMGQPDLIVDIPAFDVPASGVVDYQRPAILNPLEEPKWLKASTVKVGSRQAVHHVLTGLLEEMPANGIGDESKWGASVGGYAVGSESYISRDDVGTYMPVGGAIGFQMHYTPYGKAVTDATQIGFYFYEEAPTYVQRNTSILDVTIEIPPHTARHEEVAYLVFPRDAELFYAFPHAHYRGHSSTLTLQKPDGSEEVILSLPKYDFNWQRSYEYVDPIQIPAGSKLIARYQYDNTARNPANPDPSLTITWGDQSFEEMLFTNLSYRWAEETRDNPKPHFDKLMRAGQGFGMLDDDIDGALTKADLKGGVGQRIAQNFDRMDRDGDGVLTWDEYMTVVLAQR</sequence>
<feature type="chain" id="PRO_5037357003" evidence="6">
    <location>
        <begin position="28"/>
        <end position="672"/>
    </location>
</feature>
<evidence type="ECO:0000313" key="10">
    <source>
        <dbReference type="EMBL" id="GHD27961.1"/>
    </source>
</evidence>
<reference evidence="10" key="2">
    <citation type="submission" date="2020-09" db="EMBL/GenBank/DDBJ databases">
        <authorList>
            <person name="Sun Q."/>
            <person name="Kim S."/>
        </authorList>
    </citation>
    <scope>NUCLEOTIDE SEQUENCE</scope>
    <source>
        <strain evidence="10">KCTC 23430</strain>
    </source>
</reference>
<dbReference type="Gene3D" id="1.10.238.10">
    <property type="entry name" value="EF-hand"/>
    <property type="match status" value="1"/>
</dbReference>
<dbReference type="InterPro" id="IPR011992">
    <property type="entry name" value="EF-hand-dom_pair"/>
</dbReference>
<keyword evidence="4" id="KW-1015">Disulfide bond</keyword>
<evidence type="ECO:0000256" key="3">
    <source>
        <dbReference type="ARBA" id="ARBA00023004"/>
    </source>
</evidence>
<reference evidence="10" key="1">
    <citation type="journal article" date="2014" name="Int. J. Syst. Evol. Microbiol.">
        <title>Complete genome sequence of Corynebacterium casei LMG S-19264T (=DSM 44701T), isolated from a smear-ripened cheese.</title>
        <authorList>
            <consortium name="US DOE Joint Genome Institute (JGI-PGF)"/>
            <person name="Walter F."/>
            <person name="Albersmeier A."/>
            <person name="Kalinowski J."/>
            <person name="Ruckert C."/>
        </authorList>
    </citation>
    <scope>NUCLEOTIDE SEQUENCE</scope>
    <source>
        <strain evidence="10">KCTC 23430</strain>
    </source>
</reference>
<dbReference type="PANTHER" id="PTHR43640:SF1">
    <property type="entry name" value="THIOREDOXIN-DEPENDENT PEROXIREDOXIN"/>
    <property type="match status" value="1"/>
</dbReference>
<dbReference type="GO" id="GO:0016209">
    <property type="term" value="F:antioxidant activity"/>
    <property type="evidence" value="ECO:0007669"/>
    <property type="project" value="InterPro"/>
</dbReference>
<keyword evidence="1 5" id="KW-0349">Heme</keyword>
<dbReference type="InterPro" id="IPR013766">
    <property type="entry name" value="Thioredoxin_domain"/>
</dbReference>
<dbReference type="AlphaFoldDB" id="A0A919CIS0"/>
<dbReference type="PROSITE" id="PS51007">
    <property type="entry name" value="CYTC"/>
    <property type="match status" value="1"/>
</dbReference>
<feature type="domain" description="EF-hand" evidence="7">
    <location>
        <begin position="639"/>
        <end position="672"/>
    </location>
</feature>
<dbReference type="EMBL" id="BMYM01000001">
    <property type="protein sequence ID" value="GHD27961.1"/>
    <property type="molecule type" value="Genomic_DNA"/>
</dbReference>
<evidence type="ECO:0000256" key="4">
    <source>
        <dbReference type="ARBA" id="ARBA00023157"/>
    </source>
</evidence>
<dbReference type="InterPro" id="IPR014784">
    <property type="entry name" value="Cu2_ascorb_mOase-like_C"/>
</dbReference>
<dbReference type="InterPro" id="IPR047262">
    <property type="entry name" value="PRX-like1"/>
</dbReference>
<dbReference type="GO" id="GO:0016715">
    <property type="term" value="F:oxidoreductase activity, acting on paired donors, with incorporation or reduction of molecular oxygen, reduced ascorbate as one donor, and incorporation of one atom of oxygen"/>
    <property type="evidence" value="ECO:0007669"/>
    <property type="project" value="InterPro"/>
</dbReference>
<gene>
    <name evidence="10" type="ORF">GCM10007053_06860</name>
</gene>
<evidence type="ECO:0000256" key="1">
    <source>
        <dbReference type="ARBA" id="ARBA00022617"/>
    </source>
</evidence>
<dbReference type="InterPro" id="IPR008977">
    <property type="entry name" value="PHM/PNGase_F_dom_sf"/>
</dbReference>
<evidence type="ECO:0000256" key="2">
    <source>
        <dbReference type="ARBA" id="ARBA00022723"/>
    </source>
</evidence>
<keyword evidence="3 5" id="KW-0408">Iron</keyword>
<dbReference type="Gene3D" id="2.60.120.230">
    <property type="match status" value="1"/>
</dbReference>
<keyword evidence="11" id="KW-1185">Reference proteome</keyword>
<dbReference type="InterPro" id="IPR036249">
    <property type="entry name" value="Thioredoxin-like_sf"/>
</dbReference>
<evidence type="ECO:0000259" key="7">
    <source>
        <dbReference type="PROSITE" id="PS50222"/>
    </source>
</evidence>
<dbReference type="SUPFAM" id="SSF46626">
    <property type="entry name" value="Cytochrome c"/>
    <property type="match status" value="1"/>
</dbReference>
<dbReference type="Gene3D" id="3.40.30.10">
    <property type="entry name" value="Glutaredoxin"/>
    <property type="match status" value="1"/>
</dbReference>
<accession>A0A919CIS0</accession>
<keyword evidence="6" id="KW-0732">Signal</keyword>
<protein>
    <submittedName>
        <fullName evidence="10">Thiol-disulfide isomerase</fullName>
    </submittedName>
</protein>
<dbReference type="InterPro" id="IPR002048">
    <property type="entry name" value="EF_hand_dom"/>
</dbReference>
<feature type="domain" description="Thioredoxin" evidence="9">
    <location>
        <begin position="33"/>
        <end position="199"/>
    </location>
</feature>
<evidence type="ECO:0000313" key="11">
    <source>
        <dbReference type="Proteomes" id="UP000644693"/>
    </source>
</evidence>
<dbReference type="GO" id="GO:0005509">
    <property type="term" value="F:calcium ion binding"/>
    <property type="evidence" value="ECO:0007669"/>
    <property type="project" value="InterPro"/>
</dbReference>
<dbReference type="Pfam" id="PF00578">
    <property type="entry name" value="AhpC-TSA"/>
    <property type="match status" value="1"/>
</dbReference>
<feature type="signal peptide" evidence="6">
    <location>
        <begin position="1"/>
        <end position="27"/>
    </location>
</feature>
<dbReference type="PROSITE" id="PS51352">
    <property type="entry name" value="THIOREDOXIN_2"/>
    <property type="match status" value="1"/>
</dbReference>
<dbReference type="InterPro" id="IPR000866">
    <property type="entry name" value="AhpC/TSA"/>
</dbReference>
<comment type="caution">
    <text evidence="10">The sequence shown here is derived from an EMBL/GenBank/DDBJ whole genome shotgun (WGS) entry which is preliminary data.</text>
</comment>
<dbReference type="PROSITE" id="PS00018">
    <property type="entry name" value="EF_HAND_1"/>
    <property type="match status" value="1"/>
</dbReference>
<name>A0A919CIS0_9GAMM</name>
<dbReference type="Proteomes" id="UP000644693">
    <property type="component" value="Unassembled WGS sequence"/>
</dbReference>
<dbReference type="GO" id="GO:0020037">
    <property type="term" value="F:heme binding"/>
    <property type="evidence" value="ECO:0007669"/>
    <property type="project" value="InterPro"/>
</dbReference>
<evidence type="ECO:0000256" key="6">
    <source>
        <dbReference type="SAM" id="SignalP"/>
    </source>
</evidence>
<dbReference type="InterPro" id="IPR036909">
    <property type="entry name" value="Cyt_c-like_dom_sf"/>
</dbReference>
<evidence type="ECO:0000259" key="8">
    <source>
        <dbReference type="PROSITE" id="PS51007"/>
    </source>
</evidence>
<dbReference type="SUPFAM" id="SSF52833">
    <property type="entry name" value="Thioredoxin-like"/>
    <property type="match status" value="1"/>
</dbReference>
<dbReference type="SUPFAM" id="SSF49742">
    <property type="entry name" value="PHM/PNGase F"/>
    <property type="match status" value="2"/>
</dbReference>
<dbReference type="SUPFAM" id="SSF47473">
    <property type="entry name" value="EF-hand"/>
    <property type="match status" value="1"/>
</dbReference>
<dbReference type="GO" id="GO:0016853">
    <property type="term" value="F:isomerase activity"/>
    <property type="evidence" value="ECO:0007669"/>
    <property type="project" value="UniProtKB-KW"/>
</dbReference>
<evidence type="ECO:0000259" key="9">
    <source>
        <dbReference type="PROSITE" id="PS51352"/>
    </source>
</evidence>
<dbReference type="InterPro" id="IPR009056">
    <property type="entry name" value="Cyt_c-like_dom"/>
</dbReference>
<organism evidence="10 11">
    <name type="scientific">Parahalioglobus pacificus</name>
    <dbReference type="NCBI Taxonomy" id="930806"/>
    <lineage>
        <taxon>Bacteria</taxon>
        <taxon>Pseudomonadati</taxon>
        <taxon>Pseudomonadota</taxon>
        <taxon>Gammaproteobacteria</taxon>
        <taxon>Cellvibrionales</taxon>
        <taxon>Halieaceae</taxon>
        <taxon>Parahalioglobus</taxon>
    </lineage>
</organism>
<feature type="domain" description="Cytochrome c" evidence="8">
    <location>
        <begin position="230"/>
        <end position="313"/>
    </location>
</feature>
<dbReference type="GO" id="GO:0009055">
    <property type="term" value="F:electron transfer activity"/>
    <property type="evidence" value="ECO:0007669"/>
    <property type="project" value="InterPro"/>
</dbReference>
<dbReference type="PANTHER" id="PTHR43640">
    <property type="entry name" value="OS07G0260300 PROTEIN"/>
    <property type="match status" value="1"/>
</dbReference>
<proteinExistence type="predicted"/>
<keyword evidence="10" id="KW-0413">Isomerase</keyword>